<dbReference type="EMBL" id="CADEBD010000309">
    <property type="protein sequence ID" value="CAB3240818.1"/>
    <property type="molecule type" value="Genomic_DNA"/>
</dbReference>
<name>A0A8S1A8C4_ARCPL</name>
<protein>
    <submittedName>
        <fullName evidence="1">Uncharacterized protein</fullName>
    </submittedName>
</protein>
<comment type="caution">
    <text evidence="1">The sequence shown here is derived from an EMBL/GenBank/DDBJ whole genome shotgun (WGS) entry which is preliminary data.</text>
</comment>
<evidence type="ECO:0000313" key="1">
    <source>
        <dbReference type="EMBL" id="CAB3240818.1"/>
    </source>
</evidence>
<organism evidence="1 2">
    <name type="scientific">Arctia plantaginis</name>
    <name type="common">Wood tiger moth</name>
    <name type="synonym">Phalaena plantaginis</name>
    <dbReference type="NCBI Taxonomy" id="874455"/>
    <lineage>
        <taxon>Eukaryota</taxon>
        <taxon>Metazoa</taxon>
        <taxon>Ecdysozoa</taxon>
        <taxon>Arthropoda</taxon>
        <taxon>Hexapoda</taxon>
        <taxon>Insecta</taxon>
        <taxon>Pterygota</taxon>
        <taxon>Neoptera</taxon>
        <taxon>Endopterygota</taxon>
        <taxon>Lepidoptera</taxon>
        <taxon>Glossata</taxon>
        <taxon>Ditrysia</taxon>
        <taxon>Noctuoidea</taxon>
        <taxon>Erebidae</taxon>
        <taxon>Arctiinae</taxon>
        <taxon>Arctia</taxon>
    </lineage>
</organism>
<reference evidence="1 2" key="1">
    <citation type="submission" date="2020-04" db="EMBL/GenBank/DDBJ databases">
        <authorList>
            <person name="Wallbank WR R."/>
            <person name="Pardo Diaz C."/>
            <person name="Kozak K."/>
            <person name="Martin S."/>
            <person name="Jiggins C."/>
            <person name="Moest M."/>
            <person name="Warren A I."/>
            <person name="Byers J.R.P. K."/>
            <person name="Montejo-Kovacevich G."/>
            <person name="Yen C E."/>
        </authorList>
    </citation>
    <scope>NUCLEOTIDE SEQUENCE [LARGE SCALE GENOMIC DNA]</scope>
</reference>
<dbReference type="AlphaFoldDB" id="A0A8S1A8C4"/>
<dbReference type="Proteomes" id="UP000494256">
    <property type="component" value="Unassembled WGS sequence"/>
</dbReference>
<accession>A0A8S1A8C4</accession>
<gene>
    <name evidence="1" type="ORF">APLA_LOCUS9249</name>
</gene>
<proteinExistence type="predicted"/>
<evidence type="ECO:0000313" key="2">
    <source>
        <dbReference type="Proteomes" id="UP000494256"/>
    </source>
</evidence>
<dbReference type="OrthoDB" id="10259622at2759"/>
<sequence length="108" mass="11830">MMNVARMFQTVVAFLGEGRAWLPLDATGATCAQRLSVKEVAGAVPVALVALGQWVSPTWRERWGGICTEGGIEGVAVAAPPVRRTQSSPLRLVWPRRRAINTHALYYR</sequence>